<keyword evidence="6" id="KW-1185">Reference proteome</keyword>
<evidence type="ECO:0000256" key="2">
    <source>
        <dbReference type="ARBA" id="ARBA00022771"/>
    </source>
</evidence>
<sequence>MVARILAAHMVCFAEFDDASQWKILHPYNKESSVKSEIVPFGILQFDETKTAEMIHILDNYGQYAPQDKDGKPLPFVLYCDGLSCERADGAQRARINGGDHWARLEMIEPAIQEWHRRLMFVQDTFDELFKFESHREKGTLYNIKQYFDHKGVSSNIMECFNKATELLHFATKGFTVVAAMELLGVQSVDATPDALPSTASDRRDFLMSLAADIVNMIYEKPNTMEILEDEPAQGDFQYCSCKMDIGGVMVYCSYTKCRKGQWFHIDCLGISLEDVPEGDWFCSEDCKSLKNSGKKKCKSAISDRFRDLKKEYAHRLLWRGLNDLARADAVSENDGTRMIRHWKFDLMEFYEKHHPKYFVYAHRLLTNVGGAVSERL</sequence>
<accession>A0A8W8LM12</accession>
<dbReference type="InterPro" id="IPR046496">
    <property type="entry name" value="DUF6589"/>
</dbReference>
<organism evidence="5 6">
    <name type="scientific">Magallana gigas</name>
    <name type="common">Pacific oyster</name>
    <name type="synonym">Crassostrea gigas</name>
    <dbReference type="NCBI Taxonomy" id="29159"/>
    <lineage>
        <taxon>Eukaryota</taxon>
        <taxon>Metazoa</taxon>
        <taxon>Spiralia</taxon>
        <taxon>Lophotrochozoa</taxon>
        <taxon>Mollusca</taxon>
        <taxon>Bivalvia</taxon>
        <taxon>Autobranchia</taxon>
        <taxon>Pteriomorphia</taxon>
        <taxon>Ostreida</taxon>
        <taxon>Ostreoidea</taxon>
        <taxon>Ostreidae</taxon>
        <taxon>Magallana</taxon>
    </lineage>
</organism>
<keyword evidence="2" id="KW-0863">Zinc-finger</keyword>
<dbReference type="InterPro" id="IPR001965">
    <property type="entry name" value="Znf_PHD"/>
</dbReference>
<feature type="domain" description="Zinc finger PHD-type" evidence="4">
    <location>
        <begin position="239"/>
        <end position="288"/>
    </location>
</feature>
<reference evidence="5" key="1">
    <citation type="submission" date="2022-08" db="UniProtKB">
        <authorList>
            <consortium name="EnsemblMetazoa"/>
        </authorList>
    </citation>
    <scope>IDENTIFICATION</scope>
    <source>
        <strain evidence="5">05x7-T-G4-1.051#20</strain>
    </source>
</reference>
<dbReference type="Proteomes" id="UP000005408">
    <property type="component" value="Unassembled WGS sequence"/>
</dbReference>
<dbReference type="SUPFAM" id="SSF57903">
    <property type="entry name" value="FYVE/PHD zinc finger"/>
    <property type="match status" value="1"/>
</dbReference>
<keyword evidence="3" id="KW-0862">Zinc</keyword>
<evidence type="ECO:0000313" key="6">
    <source>
        <dbReference type="Proteomes" id="UP000005408"/>
    </source>
</evidence>
<dbReference type="AlphaFoldDB" id="A0A8W8LM12"/>
<evidence type="ECO:0000313" key="5">
    <source>
        <dbReference type="EnsemblMetazoa" id="G28973.1:cds"/>
    </source>
</evidence>
<dbReference type="SMART" id="SM00249">
    <property type="entry name" value="PHD"/>
    <property type="match status" value="1"/>
</dbReference>
<protein>
    <recommendedName>
        <fullName evidence="4">Zinc finger PHD-type domain-containing protein</fullName>
    </recommendedName>
</protein>
<dbReference type="GO" id="GO:0008270">
    <property type="term" value="F:zinc ion binding"/>
    <property type="evidence" value="ECO:0007669"/>
    <property type="project" value="UniProtKB-KW"/>
</dbReference>
<dbReference type="Pfam" id="PF20231">
    <property type="entry name" value="DUF6589"/>
    <property type="match status" value="1"/>
</dbReference>
<evidence type="ECO:0000256" key="3">
    <source>
        <dbReference type="ARBA" id="ARBA00022833"/>
    </source>
</evidence>
<name>A0A8W8LM12_MAGGI</name>
<dbReference type="EnsemblMetazoa" id="G28973.1">
    <property type="protein sequence ID" value="G28973.1:cds"/>
    <property type="gene ID" value="G28973"/>
</dbReference>
<dbReference type="InterPro" id="IPR013083">
    <property type="entry name" value="Znf_RING/FYVE/PHD"/>
</dbReference>
<proteinExistence type="predicted"/>
<evidence type="ECO:0000259" key="4">
    <source>
        <dbReference type="SMART" id="SM00249"/>
    </source>
</evidence>
<dbReference type="Gene3D" id="3.30.40.10">
    <property type="entry name" value="Zinc/RING finger domain, C3HC4 (zinc finger)"/>
    <property type="match status" value="1"/>
</dbReference>
<evidence type="ECO:0000256" key="1">
    <source>
        <dbReference type="ARBA" id="ARBA00022723"/>
    </source>
</evidence>
<dbReference type="InterPro" id="IPR011011">
    <property type="entry name" value="Znf_FYVE_PHD"/>
</dbReference>
<keyword evidence="1" id="KW-0479">Metal-binding</keyword>